<dbReference type="EMBL" id="JYDL01000130">
    <property type="protein sequence ID" value="KRX15484.1"/>
    <property type="molecule type" value="Genomic_DNA"/>
</dbReference>
<accession>A0A0V0RLZ0</accession>
<protein>
    <submittedName>
        <fullName evidence="1">Uncharacterized protein</fullName>
    </submittedName>
</protein>
<dbReference type="AlphaFoldDB" id="A0A0V0RLZ0"/>
<name>A0A0V0RLZ0_9BILA</name>
<proteinExistence type="predicted"/>
<organism evidence="1 2">
    <name type="scientific">Trichinella nelsoni</name>
    <dbReference type="NCBI Taxonomy" id="6336"/>
    <lineage>
        <taxon>Eukaryota</taxon>
        <taxon>Metazoa</taxon>
        <taxon>Ecdysozoa</taxon>
        <taxon>Nematoda</taxon>
        <taxon>Enoplea</taxon>
        <taxon>Dorylaimia</taxon>
        <taxon>Trichinellida</taxon>
        <taxon>Trichinellidae</taxon>
        <taxon>Trichinella</taxon>
    </lineage>
</organism>
<dbReference type="Proteomes" id="UP000054630">
    <property type="component" value="Unassembled WGS sequence"/>
</dbReference>
<comment type="caution">
    <text evidence="1">The sequence shown here is derived from an EMBL/GenBank/DDBJ whole genome shotgun (WGS) entry which is preliminary data.</text>
</comment>
<sequence length="119" mass="12774">MHNAHMTTAIDHRMVCLCCCGIFSSDPTVDKNLLDVKYAPSHLLMSSVVHSSSASIGHCPRKLKSIQLFNVHDGGISTADDASTTFTVCINAAAKPTTITIGKQFHAGQRYNIAKSVDV</sequence>
<evidence type="ECO:0000313" key="2">
    <source>
        <dbReference type="Proteomes" id="UP000054630"/>
    </source>
</evidence>
<evidence type="ECO:0000313" key="1">
    <source>
        <dbReference type="EMBL" id="KRX15484.1"/>
    </source>
</evidence>
<reference evidence="1 2" key="1">
    <citation type="submission" date="2015-01" db="EMBL/GenBank/DDBJ databases">
        <title>Evolution of Trichinella species and genotypes.</title>
        <authorList>
            <person name="Korhonen P.K."/>
            <person name="Edoardo P."/>
            <person name="Giuseppe L.R."/>
            <person name="Gasser R.B."/>
        </authorList>
    </citation>
    <scope>NUCLEOTIDE SEQUENCE [LARGE SCALE GENOMIC DNA]</scope>
    <source>
        <strain evidence="1">ISS37</strain>
    </source>
</reference>
<keyword evidence="2" id="KW-1185">Reference proteome</keyword>
<gene>
    <name evidence="1" type="ORF">T07_7374</name>
</gene>